<dbReference type="Gene3D" id="1.10.10.10">
    <property type="entry name" value="Winged helix-like DNA-binding domain superfamily/Winged helix DNA-binding domain"/>
    <property type="match status" value="1"/>
</dbReference>
<dbReference type="FunFam" id="1.10.10.10:FF:000322">
    <property type="entry name" value="Probable disease resistance protein At1g63360"/>
    <property type="match status" value="1"/>
</dbReference>
<dbReference type="PANTHER" id="PTHR23155">
    <property type="entry name" value="DISEASE RESISTANCE PROTEIN RP"/>
    <property type="match status" value="1"/>
</dbReference>
<dbReference type="OrthoDB" id="1223897at2759"/>
<evidence type="ECO:0000256" key="1">
    <source>
        <dbReference type="ARBA" id="ARBA00008894"/>
    </source>
</evidence>
<evidence type="ECO:0000256" key="6">
    <source>
        <dbReference type="ARBA" id="ARBA00022840"/>
    </source>
</evidence>
<evidence type="ECO:0000259" key="7">
    <source>
        <dbReference type="Pfam" id="PF23559"/>
    </source>
</evidence>
<comment type="caution">
    <text evidence="8">The sequence shown here is derived from an EMBL/GenBank/DDBJ whole genome shotgun (WGS) entry which is preliminary data.</text>
</comment>
<accession>A0A2G2XQR0</accession>
<keyword evidence="4" id="KW-0547">Nucleotide-binding</keyword>
<dbReference type="EMBL" id="MLFT02000001">
    <property type="protein sequence ID" value="PHT59789.1"/>
    <property type="molecule type" value="Genomic_DNA"/>
</dbReference>
<dbReference type="Gene3D" id="1.10.8.430">
    <property type="entry name" value="Helical domain of apoptotic protease-activating factors"/>
    <property type="match status" value="1"/>
</dbReference>
<comment type="similarity">
    <text evidence="1">Belongs to the disease resistance NB-LRR family.</text>
</comment>
<dbReference type="InterPro" id="IPR036388">
    <property type="entry name" value="WH-like_DNA-bd_sf"/>
</dbReference>
<dbReference type="InterPro" id="IPR042197">
    <property type="entry name" value="Apaf_helical"/>
</dbReference>
<feature type="domain" description="Disease resistance protein winged helix" evidence="7">
    <location>
        <begin position="133"/>
        <end position="200"/>
    </location>
</feature>
<dbReference type="STRING" id="33114.A0A2G2XQR0"/>
<protein>
    <recommendedName>
        <fullName evidence="7">Disease resistance protein winged helix domain-containing protein</fullName>
    </recommendedName>
</protein>
<evidence type="ECO:0000256" key="4">
    <source>
        <dbReference type="ARBA" id="ARBA00022741"/>
    </source>
</evidence>
<keyword evidence="6" id="KW-0067">ATP-binding</keyword>
<dbReference type="SUPFAM" id="SSF52540">
    <property type="entry name" value="P-loop containing nucleoside triphosphate hydrolases"/>
    <property type="match status" value="1"/>
</dbReference>
<keyword evidence="9" id="KW-1185">Reference proteome</keyword>
<organism evidence="8 9">
    <name type="scientific">Capsicum baccatum</name>
    <name type="common">Peruvian pepper</name>
    <dbReference type="NCBI Taxonomy" id="33114"/>
    <lineage>
        <taxon>Eukaryota</taxon>
        <taxon>Viridiplantae</taxon>
        <taxon>Streptophyta</taxon>
        <taxon>Embryophyta</taxon>
        <taxon>Tracheophyta</taxon>
        <taxon>Spermatophyta</taxon>
        <taxon>Magnoliopsida</taxon>
        <taxon>eudicotyledons</taxon>
        <taxon>Gunneridae</taxon>
        <taxon>Pentapetalae</taxon>
        <taxon>asterids</taxon>
        <taxon>lamiids</taxon>
        <taxon>Solanales</taxon>
        <taxon>Solanaceae</taxon>
        <taxon>Solanoideae</taxon>
        <taxon>Capsiceae</taxon>
        <taxon>Capsicum</taxon>
    </lineage>
</organism>
<dbReference type="GO" id="GO:0098542">
    <property type="term" value="P:defense response to other organism"/>
    <property type="evidence" value="ECO:0007669"/>
    <property type="project" value="TreeGrafter"/>
</dbReference>
<dbReference type="InterPro" id="IPR044974">
    <property type="entry name" value="Disease_R_plants"/>
</dbReference>
<dbReference type="InterPro" id="IPR058922">
    <property type="entry name" value="WHD_DRP"/>
</dbReference>
<dbReference type="Proteomes" id="UP000224567">
    <property type="component" value="Unassembled WGS sequence"/>
</dbReference>
<gene>
    <name evidence="8" type="ORF">CQW23_02152</name>
</gene>
<dbReference type="GO" id="GO:0016020">
    <property type="term" value="C:membrane"/>
    <property type="evidence" value="ECO:0007669"/>
    <property type="project" value="UniProtKB-SubCell"/>
</dbReference>
<dbReference type="Pfam" id="PF23559">
    <property type="entry name" value="WHD_DRP"/>
    <property type="match status" value="1"/>
</dbReference>
<dbReference type="InterPro" id="IPR027417">
    <property type="entry name" value="P-loop_NTPase"/>
</dbReference>
<reference evidence="9" key="2">
    <citation type="journal article" date="2017" name="J. Anim. Genet.">
        <title>Multiple reference genome sequences of hot pepper reveal the massive evolution of plant disease resistance genes by retroduplication.</title>
        <authorList>
            <person name="Kim S."/>
            <person name="Park J."/>
            <person name="Yeom S.-I."/>
            <person name="Kim Y.-M."/>
            <person name="Seo E."/>
            <person name="Kim K.-T."/>
            <person name="Kim M.-S."/>
            <person name="Lee J.M."/>
            <person name="Cheong K."/>
            <person name="Shin H.-S."/>
            <person name="Kim S.-B."/>
            <person name="Han K."/>
            <person name="Lee J."/>
            <person name="Park M."/>
            <person name="Lee H.-A."/>
            <person name="Lee H.-Y."/>
            <person name="Lee Y."/>
            <person name="Oh S."/>
            <person name="Lee J.H."/>
            <person name="Choi E."/>
            <person name="Choi E."/>
            <person name="Lee S.E."/>
            <person name="Jeon J."/>
            <person name="Kim H."/>
            <person name="Choi G."/>
            <person name="Song H."/>
            <person name="Lee J."/>
            <person name="Lee S.-C."/>
            <person name="Kwon J.-K."/>
            <person name="Lee H.-Y."/>
            <person name="Koo N."/>
            <person name="Hong Y."/>
            <person name="Kim R.W."/>
            <person name="Kang W.-H."/>
            <person name="Huh J.H."/>
            <person name="Kang B.-C."/>
            <person name="Yang T.-J."/>
            <person name="Lee Y.-H."/>
            <person name="Bennetzen J.L."/>
            <person name="Choi D."/>
        </authorList>
    </citation>
    <scope>NUCLEOTIDE SEQUENCE [LARGE SCALE GENOMIC DNA]</scope>
    <source>
        <strain evidence="9">cv. PBC81</strain>
    </source>
</reference>
<dbReference type="GO" id="GO:0005524">
    <property type="term" value="F:ATP binding"/>
    <property type="evidence" value="ECO:0007669"/>
    <property type="project" value="UniProtKB-KW"/>
</dbReference>
<evidence type="ECO:0000313" key="9">
    <source>
        <dbReference type="Proteomes" id="UP000224567"/>
    </source>
</evidence>
<keyword evidence="3" id="KW-0677">Repeat</keyword>
<keyword evidence="5" id="KW-0611">Plant defense</keyword>
<proteinExistence type="inferred from homology"/>
<dbReference type="AlphaFoldDB" id="A0A2G2XQR0"/>
<reference evidence="8 9" key="1">
    <citation type="journal article" date="2017" name="Genome Biol.">
        <title>New reference genome sequences of hot pepper reveal the massive evolution of plant disease-resistance genes by retroduplication.</title>
        <authorList>
            <person name="Kim S."/>
            <person name="Park J."/>
            <person name="Yeom S.I."/>
            <person name="Kim Y.M."/>
            <person name="Seo E."/>
            <person name="Kim K.T."/>
            <person name="Kim M.S."/>
            <person name="Lee J.M."/>
            <person name="Cheong K."/>
            <person name="Shin H.S."/>
            <person name="Kim S.B."/>
            <person name="Han K."/>
            <person name="Lee J."/>
            <person name="Park M."/>
            <person name="Lee H.A."/>
            <person name="Lee H.Y."/>
            <person name="Lee Y."/>
            <person name="Oh S."/>
            <person name="Lee J.H."/>
            <person name="Choi E."/>
            <person name="Choi E."/>
            <person name="Lee S.E."/>
            <person name="Jeon J."/>
            <person name="Kim H."/>
            <person name="Choi G."/>
            <person name="Song H."/>
            <person name="Lee J."/>
            <person name="Lee S.C."/>
            <person name="Kwon J.K."/>
            <person name="Lee H.Y."/>
            <person name="Koo N."/>
            <person name="Hong Y."/>
            <person name="Kim R.W."/>
            <person name="Kang W.H."/>
            <person name="Huh J.H."/>
            <person name="Kang B.C."/>
            <person name="Yang T.J."/>
            <person name="Lee Y.H."/>
            <person name="Bennetzen J.L."/>
            <person name="Choi D."/>
        </authorList>
    </citation>
    <scope>NUCLEOTIDE SEQUENCE [LARGE SCALE GENOMIC DNA]</scope>
    <source>
        <strain evidence="9">cv. PBC81</strain>
    </source>
</reference>
<evidence type="ECO:0000313" key="8">
    <source>
        <dbReference type="EMBL" id="PHT59789.1"/>
    </source>
</evidence>
<evidence type="ECO:0000256" key="2">
    <source>
        <dbReference type="ARBA" id="ARBA00022614"/>
    </source>
</evidence>
<sequence>MVWTGVLLVTTHNEKVALLMGTTSPYRLEGLSDGDCWSLFQELAYKNRQKEQLSFEEVGKEIAKKCRGVPLAAKALGSLMCLKNQKSEWSFIRDCAMWDLMGHEDGAGILSALRLSYEYLPTHLKQCFAYCSIFPKGYRINKNTLICLWMTEGFLPSSENMPPEEVGNGYFIELLWLSFFQNVRRDFDGNIVEFDMHDLAKSVAGVDCLTTDLARK</sequence>
<evidence type="ECO:0000256" key="5">
    <source>
        <dbReference type="ARBA" id="ARBA00022821"/>
    </source>
</evidence>
<dbReference type="PANTHER" id="PTHR23155:SF1223">
    <property type="entry name" value="NB-ARC DOMAIN-CONTAINING PROTEIN"/>
    <property type="match status" value="1"/>
</dbReference>
<name>A0A2G2XQR0_CAPBA</name>
<evidence type="ECO:0000256" key="3">
    <source>
        <dbReference type="ARBA" id="ARBA00022737"/>
    </source>
</evidence>
<dbReference type="GO" id="GO:0043531">
    <property type="term" value="F:ADP binding"/>
    <property type="evidence" value="ECO:0007669"/>
    <property type="project" value="InterPro"/>
</dbReference>
<keyword evidence="2" id="KW-0433">Leucine-rich repeat</keyword>